<gene>
    <name evidence="4" type="ORF">DSL64_13665</name>
</gene>
<dbReference type="GO" id="GO:0006508">
    <property type="term" value="P:proteolysis"/>
    <property type="evidence" value="ECO:0007669"/>
    <property type="project" value="InterPro"/>
</dbReference>
<evidence type="ECO:0000259" key="3">
    <source>
        <dbReference type="Pfam" id="PF00246"/>
    </source>
</evidence>
<evidence type="ECO:0000313" key="5">
    <source>
        <dbReference type="Proteomes" id="UP000256373"/>
    </source>
</evidence>
<proteinExistence type="predicted"/>
<evidence type="ECO:0000256" key="1">
    <source>
        <dbReference type="SAM" id="MobiDB-lite"/>
    </source>
</evidence>
<keyword evidence="2" id="KW-0732">Signal</keyword>
<dbReference type="GO" id="GO:0004181">
    <property type="term" value="F:metallocarboxypeptidase activity"/>
    <property type="evidence" value="ECO:0007669"/>
    <property type="project" value="InterPro"/>
</dbReference>
<keyword evidence="5" id="KW-1185">Reference proteome</keyword>
<dbReference type="Gene3D" id="3.40.630.10">
    <property type="entry name" value="Zn peptidases"/>
    <property type="match status" value="1"/>
</dbReference>
<dbReference type="SUPFAM" id="SSF53187">
    <property type="entry name" value="Zn-dependent exopeptidases"/>
    <property type="match status" value="1"/>
</dbReference>
<dbReference type="GO" id="GO:0008270">
    <property type="term" value="F:zinc ion binding"/>
    <property type="evidence" value="ECO:0007669"/>
    <property type="project" value="InterPro"/>
</dbReference>
<dbReference type="CDD" id="cd03143">
    <property type="entry name" value="A4_beta-galactosidase_middle_domain"/>
    <property type="match status" value="1"/>
</dbReference>
<dbReference type="RefSeq" id="WP_115831461.1">
    <property type="nucleotide sequence ID" value="NZ_QNUL01000009.1"/>
</dbReference>
<dbReference type="InterPro" id="IPR000834">
    <property type="entry name" value="Peptidase_M14"/>
</dbReference>
<dbReference type="OrthoDB" id="9758209at2"/>
<accession>A0A3D8YAV8</accession>
<feature type="domain" description="Peptidase M14" evidence="3">
    <location>
        <begin position="63"/>
        <end position="222"/>
    </location>
</feature>
<organism evidence="4 5">
    <name type="scientific">Dyadobacter luteus</name>
    <dbReference type="NCBI Taxonomy" id="2259619"/>
    <lineage>
        <taxon>Bacteria</taxon>
        <taxon>Pseudomonadati</taxon>
        <taxon>Bacteroidota</taxon>
        <taxon>Cytophagia</taxon>
        <taxon>Cytophagales</taxon>
        <taxon>Spirosomataceae</taxon>
        <taxon>Dyadobacter</taxon>
    </lineage>
</organism>
<protein>
    <recommendedName>
        <fullName evidence="3">Peptidase M14 domain-containing protein</fullName>
    </recommendedName>
</protein>
<evidence type="ECO:0000313" key="4">
    <source>
        <dbReference type="EMBL" id="REA60940.1"/>
    </source>
</evidence>
<sequence>MFKKGIVFIFALLTVQVAASAQDEYYFRDQGKLNAEIPTPESFFGFRIGTELVRYDKVVEYFKLLDQKSDRVSLQVFGKSWENREQIKLFVTSPENQKNLEDIRKEHLKLVDPNASVDIKSQKVIVELAYNVHGGEIAGTDASVLVAYYLVASQDPDIERRLNEAVVLIEPSQNPDGRERAANYINGFHSWPPVSDPADAEHGSGFTPHRGNHFWNDLNRDWLPLTQIESRNRVAFYHKWYPNVYLDYHEMGGGSTYYFEPSPLTSWSNILPPGTYDVLNNILAKYFSASLNKIGSLFYTKENFTNLSPIYGSTYPDYQGGAGTTLEIGSTSGVQLETPAGIRTFSKNLRDNFLTSIAAVRAATDERSVFLNHQKEFFKSALTQAEKLGTKYIVFGSKEDKSINNVLIDNLLQHQIQVYELTSSFSQDGKKFEPGSAYVIPLKQPQFRVLQSIFEENETNRFTDSTTFYDISAWSTIHGYGVPFAKVKSVLKEGKQIKEVPALSGSVSARSELAYAFDYYDYLSPKALYYLQQRGVKARVAQRPFTTKTSAGNKSFAAGAIVVPVAYQEISSDELFKVLTEAAKLANITVHAISDGFSVAGIDLGSNNIRVLKKPSVAVIAAGNWTSVGELSALLGNTHGIPLTKISSTSLERVDFSRYTAIILGSGQLAPEVSKRLTDWVDNGGTLVALSGAAQWASSLTPAAGGGESRGNQNGAPVSPTAAEPQGPAARANQASSANAAGRNSGQRGAAESTTTTRNVVGRASQAETPAAPVATQRGGQSGSRLNGVIVRGELNLAHPLSYGFTSKEFYTLKNSVTGLTASSPANVLLKTTAAELVNGFATAKALSEVKDKAVIVSNSRGRGSVVIFGESPTFRGYWLAPGRILTNAIFFGGGSTAGRGFASEAEASEAEEHQH</sequence>
<comment type="caution">
    <text evidence="4">The sequence shown here is derived from an EMBL/GenBank/DDBJ whole genome shotgun (WGS) entry which is preliminary data.</text>
</comment>
<feature type="region of interest" description="Disordered" evidence="1">
    <location>
        <begin position="701"/>
        <end position="785"/>
    </location>
</feature>
<dbReference type="InterPro" id="IPR029062">
    <property type="entry name" value="Class_I_gatase-like"/>
</dbReference>
<dbReference type="Proteomes" id="UP000256373">
    <property type="component" value="Unassembled WGS sequence"/>
</dbReference>
<name>A0A3D8YAV8_9BACT</name>
<feature type="signal peptide" evidence="2">
    <location>
        <begin position="1"/>
        <end position="21"/>
    </location>
</feature>
<feature type="chain" id="PRO_5017703600" description="Peptidase M14 domain-containing protein" evidence="2">
    <location>
        <begin position="22"/>
        <end position="916"/>
    </location>
</feature>
<dbReference type="EMBL" id="QNUL01000009">
    <property type="protein sequence ID" value="REA60940.1"/>
    <property type="molecule type" value="Genomic_DNA"/>
</dbReference>
<evidence type="ECO:0000256" key="2">
    <source>
        <dbReference type="SAM" id="SignalP"/>
    </source>
</evidence>
<reference evidence="4 5" key="1">
    <citation type="submission" date="2018-07" db="EMBL/GenBank/DDBJ databases">
        <title>Dyadobacter roseus sp. nov., isolated from rose rhizosphere soil.</title>
        <authorList>
            <person name="Chen L."/>
        </authorList>
    </citation>
    <scope>NUCLEOTIDE SEQUENCE [LARGE SCALE GENOMIC DNA]</scope>
    <source>
        <strain evidence="4 5">RS19</strain>
    </source>
</reference>
<dbReference type="AlphaFoldDB" id="A0A3D8YAV8"/>
<dbReference type="SUPFAM" id="SSF52317">
    <property type="entry name" value="Class I glutamine amidotransferase-like"/>
    <property type="match status" value="1"/>
</dbReference>
<dbReference type="Pfam" id="PF00246">
    <property type="entry name" value="Peptidase_M14"/>
    <property type="match status" value="1"/>
</dbReference>
<feature type="compositionally biased region" description="Low complexity" evidence="1">
    <location>
        <begin position="729"/>
        <end position="747"/>
    </location>
</feature>